<keyword evidence="2" id="KW-1185">Reference proteome</keyword>
<organism evidence="1 2">
    <name type="scientific">Mycolicibacterium litorale</name>
    <dbReference type="NCBI Taxonomy" id="758802"/>
    <lineage>
        <taxon>Bacteria</taxon>
        <taxon>Bacillati</taxon>
        <taxon>Actinomycetota</taxon>
        <taxon>Actinomycetes</taxon>
        <taxon>Mycobacteriales</taxon>
        <taxon>Mycobacteriaceae</taxon>
        <taxon>Mycolicibacterium</taxon>
    </lineage>
</organism>
<evidence type="ECO:0000313" key="1">
    <source>
        <dbReference type="EMBL" id="BBY15817.1"/>
    </source>
</evidence>
<gene>
    <name evidence="1" type="ORF">MLIT_14090</name>
</gene>
<dbReference type="EMBL" id="AP022586">
    <property type="protein sequence ID" value="BBY15817.1"/>
    <property type="molecule type" value="Genomic_DNA"/>
</dbReference>
<proteinExistence type="predicted"/>
<accession>A0AAD1ILM3</accession>
<evidence type="ECO:0000313" key="2">
    <source>
        <dbReference type="Proteomes" id="UP000466607"/>
    </source>
</evidence>
<protein>
    <submittedName>
        <fullName evidence="1">Uncharacterized protein</fullName>
    </submittedName>
</protein>
<name>A0AAD1ILM3_9MYCO</name>
<dbReference type="Proteomes" id="UP000466607">
    <property type="component" value="Chromosome"/>
</dbReference>
<sequence length="139" mass="14260">MEPPSRRGAPVFVVITQMPHDVADLTVGDAPVVRDAGDPAQGVSGIGGVGVHLTDDGVLGALHAGQRRHRVADTVVAVQVPLGFQDPRGIGQPQLGGLGEQPHHVLETAVVDGGGVEVHQVGHRKTVGGGQAHEISPNR</sequence>
<reference evidence="1 2" key="1">
    <citation type="journal article" date="2019" name="Emerg. Microbes Infect.">
        <title>Comprehensive subspecies identification of 175 nontuberculous mycobacteria species based on 7547 genomic profiles.</title>
        <authorList>
            <person name="Matsumoto Y."/>
            <person name="Kinjo T."/>
            <person name="Motooka D."/>
            <person name="Nabeya D."/>
            <person name="Jung N."/>
            <person name="Uechi K."/>
            <person name="Horii T."/>
            <person name="Iida T."/>
            <person name="Fujita J."/>
            <person name="Nakamura S."/>
        </authorList>
    </citation>
    <scope>NUCLEOTIDE SEQUENCE [LARGE SCALE GENOMIC DNA]</scope>
    <source>
        <strain evidence="1 2">JCM 17423</strain>
    </source>
</reference>
<dbReference type="AlphaFoldDB" id="A0AAD1ILM3"/>